<evidence type="ECO:0000313" key="15">
    <source>
        <dbReference type="EMBL" id="KCZ58218.1"/>
    </source>
</evidence>
<evidence type="ECO:0000256" key="4">
    <source>
        <dbReference type="ARBA" id="ARBA00022519"/>
    </source>
</evidence>
<dbReference type="InterPro" id="IPR003593">
    <property type="entry name" value="AAA+_ATPase"/>
</dbReference>
<dbReference type="Gene3D" id="3.40.50.300">
    <property type="entry name" value="P-loop containing nucleotide triphosphate hydrolases"/>
    <property type="match status" value="1"/>
</dbReference>
<dbReference type="InterPro" id="IPR027417">
    <property type="entry name" value="P-loop_NTPase"/>
</dbReference>
<evidence type="ECO:0000256" key="10">
    <source>
        <dbReference type="ARBA" id="ARBA00023251"/>
    </source>
</evidence>
<keyword evidence="3" id="KW-1003">Cell membrane</keyword>
<feature type="transmembrane region" description="Helical" evidence="13">
    <location>
        <begin position="266"/>
        <end position="289"/>
    </location>
</feature>
<keyword evidence="10" id="KW-0046">Antibiotic resistance</keyword>
<dbReference type="EMBL" id="AWFH01000061">
    <property type="protein sequence ID" value="KCZ58218.1"/>
    <property type="molecule type" value="Genomic_DNA"/>
</dbReference>
<feature type="transmembrane region" description="Helical" evidence="13">
    <location>
        <begin position="568"/>
        <end position="598"/>
    </location>
</feature>
<dbReference type="Pfam" id="PF02687">
    <property type="entry name" value="FtsX"/>
    <property type="match status" value="1"/>
</dbReference>
<evidence type="ECO:0000313" key="16">
    <source>
        <dbReference type="Proteomes" id="UP000024547"/>
    </source>
</evidence>
<dbReference type="SUPFAM" id="SSF52540">
    <property type="entry name" value="P-loop containing nucleoside triphosphate hydrolases"/>
    <property type="match status" value="1"/>
</dbReference>
<keyword evidence="9 13" id="KW-0472">Membrane</keyword>
<dbReference type="GO" id="GO:0046677">
    <property type="term" value="P:response to antibiotic"/>
    <property type="evidence" value="ECO:0007669"/>
    <property type="project" value="UniProtKB-KW"/>
</dbReference>
<dbReference type="InterPro" id="IPR003439">
    <property type="entry name" value="ABC_transporter-like_ATP-bd"/>
</dbReference>
<dbReference type="Pfam" id="PF00005">
    <property type="entry name" value="ABC_tran"/>
    <property type="match status" value="1"/>
</dbReference>
<keyword evidence="2" id="KW-0813">Transport</keyword>
<accession>A0A059DXL1</accession>
<dbReference type="Pfam" id="PF12704">
    <property type="entry name" value="MacB_PCD"/>
    <property type="match status" value="1"/>
</dbReference>
<evidence type="ECO:0000256" key="5">
    <source>
        <dbReference type="ARBA" id="ARBA00022692"/>
    </source>
</evidence>
<dbReference type="FunFam" id="3.40.50.300:FF:000032">
    <property type="entry name" value="Export ABC transporter ATP-binding protein"/>
    <property type="match status" value="1"/>
</dbReference>
<dbReference type="Proteomes" id="UP000024547">
    <property type="component" value="Unassembled WGS sequence"/>
</dbReference>
<dbReference type="PROSITE" id="PS50893">
    <property type="entry name" value="ABC_TRANSPORTER_2"/>
    <property type="match status" value="1"/>
</dbReference>
<dbReference type="GO" id="GO:0005886">
    <property type="term" value="C:plasma membrane"/>
    <property type="evidence" value="ECO:0007669"/>
    <property type="project" value="UniProtKB-SubCell"/>
</dbReference>
<dbReference type="GO" id="GO:0016887">
    <property type="term" value="F:ATP hydrolysis activity"/>
    <property type="evidence" value="ECO:0007669"/>
    <property type="project" value="InterPro"/>
</dbReference>
<evidence type="ECO:0000256" key="3">
    <source>
        <dbReference type="ARBA" id="ARBA00022475"/>
    </source>
</evidence>
<dbReference type="PROSITE" id="PS00211">
    <property type="entry name" value="ABC_TRANSPORTER_1"/>
    <property type="match status" value="1"/>
</dbReference>
<keyword evidence="16" id="KW-1185">Reference proteome</keyword>
<evidence type="ECO:0000256" key="2">
    <source>
        <dbReference type="ARBA" id="ARBA00022448"/>
    </source>
</evidence>
<feature type="transmembrane region" description="Helical" evidence="13">
    <location>
        <begin position="522"/>
        <end position="547"/>
    </location>
</feature>
<dbReference type="InterPro" id="IPR003838">
    <property type="entry name" value="ABC3_permease_C"/>
</dbReference>
<comment type="caution">
    <text evidence="15">The sequence shown here is derived from an EMBL/GenBank/DDBJ whole genome shotgun (WGS) entry which is preliminary data.</text>
</comment>
<dbReference type="InterPro" id="IPR050250">
    <property type="entry name" value="Macrolide_Exporter_MacB"/>
</dbReference>
<feature type="transmembrane region" description="Helical" evidence="13">
    <location>
        <begin position="604"/>
        <end position="628"/>
    </location>
</feature>
<dbReference type="PATRIC" id="fig|1280948.3.peg.3158"/>
<keyword evidence="5 13" id="KW-0812">Transmembrane</keyword>
<evidence type="ECO:0000256" key="9">
    <source>
        <dbReference type="ARBA" id="ARBA00023136"/>
    </source>
</evidence>
<evidence type="ECO:0000259" key="14">
    <source>
        <dbReference type="PROSITE" id="PS50893"/>
    </source>
</evidence>
<dbReference type="eggNOG" id="COG1136">
    <property type="taxonomic scope" value="Bacteria"/>
</dbReference>
<dbReference type="AlphaFoldDB" id="A0A059DXL1"/>
<dbReference type="InterPro" id="IPR017911">
    <property type="entry name" value="MacB-like_ATP-bd"/>
</dbReference>
<comment type="similarity">
    <text evidence="12">Belongs to the ABC transporter superfamily. Macrolide exporter (TC 3.A.1.122) family.</text>
</comment>
<dbReference type="OrthoDB" id="9802264at2"/>
<dbReference type="CDD" id="cd03255">
    <property type="entry name" value="ABC_MJ0796_LolCDE_FtsE"/>
    <property type="match status" value="1"/>
</dbReference>
<evidence type="ECO:0000256" key="13">
    <source>
        <dbReference type="SAM" id="Phobius"/>
    </source>
</evidence>
<keyword evidence="6" id="KW-0547">Nucleotide-binding</keyword>
<dbReference type="InterPro" id="IPR017871">
    <property type="entry name" value="ABC_transporter-like_CS"/>
</dbReference>
<keyword evidence="4" id="KW-0997">Cell inner membrane</keyword>
<dbReference type="PANTHER" id="PTHR30572">
    <property type="entry name" value="MEMBRANE COMPONENT OF TRANSPORTER-RELATED"/>
    <property type="match status" value="1"/>
</dbReference>
<evidence type="ECO:0000256" key="7">
    <source>
        <dbReference type="ARBA" id="ARBA00022840"/>
    </source>
</evidence>
<dbReference type="GO" id="GO:0005524">
    <property type="term" value="F:ATP binding"/>
    <property type="evidence" value="ECO:0007669"/>
    <property type="project" value="UniProtKB-KW"/>
</dbReference>
<name>A0A059DXL1_9PROT</name>
<reference evidence="15 16" key="1">
    <citation type="journal article" date="2014" name="Antonie Van Leeuwenhoek">
        <title>Hyphomonas beringensis sp. nov. and Hyphomonas chukchiensis sp. nov., isolated from surface seawater of the Bering Sea and Chukchi Sea.</title>
        <authorList>
            <person name="Li C."/>
            <person name="Lai Q."/>
            <person name="Li G."/>
            <person name="Dong C."/>
            <person name="Wang J."/>
            <person name="Liao Y."/>
            <person name="Shao Z."/>
        </authorList>
    </citation>
    <scope>NUCLEOTIDE SEQUENCE [LARGE SCALE GENOMIC DNA]</scope>
    <source>
        <strain evidence="15 16">22II1-22F38</strain>
    </source>
</reference>
<dbReference type="STRING" id="1280948.HY36_10180"/>
<dbReference type="PANTHER" id="PTHR30572:SF4">
    <property type="entry name" value="ABC TRANSPORTER PERMEASE YTRF"/>
    <property type="match status" value="1"/>
</dbReference>
<evidence type="ECO:0000256" key="11">
    <source>
        <dbReference type="ARBA" id="ARBA00038076"/>
    </source>
</evidence>
<dbReference type="GO" id="GO:0098796">
    <property type="term" value="C:membrane protein complex"/>
    <property type="evidence" value="ECO:0007669"/>
    <property type="project" value="UniProtKB-ARBA"/>
</dbReference>
<comment type="subcellular location">
    <subcellularLocation>
        <location evidence="1">Cell inner membrane</location>
        <topology evidence="1">Multi-pass membrane protein</topology>
    </subcellularLocation>
</comment>
<dbReference type="SMART" id="SM00382">
    <property type="entry name" value="AAA"/>
    <property type="match status" value="1"/>
</dbReference>
<protein>
    <recommendedName>
        <fullName evidence="14">ABC transporter domain-containing protein</fullName>
    </recommendedName>
</protein>
<organism evidence="15 16">
    <name type="scientific">Hyphomonas atlantica</name>
    <dbReference type="NCBI Taxonomy" id="1280948"/>
    <lineage>
        <taxon>Bacteria</taxon>
        <taxon>Pseudomonadati</taxon>
        <taxon>Pseudomonadota</taxon>
        <taxon>Alphaproteobacteria</taxon>
        <taxon>Hyphomonadales</taxon>
        <taxon>Hyphomonadaceae</taxon>
        <taxon>Hyphomonas</taxon>
    </lineage>
</organism>
<sequence length="645" mass="68799">MSEPLLQLQSITRVYGKDSAEVRALDGVDLTITEGEFVAIVGQSGSGKSTLMNLLGCLDRPTAGTYRIHGQDVSKMDADGLASLRRRTFGFVFQRYNLLANVSALENVEIPAVYAGVRQSERKTRARELLARLGLNGQEKSRPGQLSGGQQQRVAVARALMNDAEVILADEPTGALDSGTSRELLELLEGLHQSGRTVILITHDQKVAARADRTIEIRDGKIIADSGAVPRSKPCFEHRTARTSPSFILQLTESIKTAFRSLRANLFRTALTLLGVVIGVAAVVAMLAVGQGSQRDVMARFEDMGANLLFVRPGGDRGARMRGDAIATLTLEDADALGELDNVIAAVPSRSGSATLRRGNADHRGSVEGVSEDWLLANNRRVEYGTFFTAEDVDRRVGVVVLGTTTAGELFDNVSDAVGEYVFLSGAPFEIAGVLEEKGASSFGSDQDDIALIPITTGMMRVFGSSYLSSITIAVEDTDVISTTESEANTLLLDRHGTEDFRIRNTASILESVQQTQNSFSMLLGAVASISLLVGGIGVMNIMLVSVSERTREIGVRMATGARRSDILVQFIVEAVVVCALGGMIGILSGFGICAILVNLGTSIAITPLPAILAFSTAFLTGFVFGFLPARNASRLDPVRALSAE</sequence>
<dbReference type="InterPro" id="IPR025857">
    <property type="entry name" value="MacB_PCD"/>
</dbReference>
<gene>
    <name evidence="15" type="ORF">HY36_10180</name>
</gene>
<feature type="domain" description="ABC transporter" evidence="14">
    <location>
        <begin position="6"/>
        <end position="244"/>
    </location>
</feature>
<keyword evidence="8 13" id="KW-1133">Transmembrane helix</keyword>
<dbReference type="eggNOG" id="COG0577">
    <property type="taxonomic scope" value="Bacteria"/>
</dbReference>
<evidence type="ECO:0000256" key="6">
    <source>
        <dbReference type="ARBA" id="ARBA00022741"/>
    </source>
</evidence>
<evidence type="ECO:0000256" key="12">
    <source>
        <dbReference type="ARBA" id="ARBA00038388"/>
    </source>
</evidence>
<comment type="similarity">
    <text evidence="11">Belongs to the ABC-4 integral membrane protein family.</text>
</comment>
<keyword evidence="7" id="KW-0067">ATP-binding</keyword>
<proteinExistence type="inferred from homology"/>
<evidence type="ECO:0000256" key="8">
    <source>
        <dbReference type="ARBA" id="ARBA00022989"/>
    </source>
</evidence>
<evidence type="ECO:0000256" key="1">
    <source>
        <dbReference type="ARBA" id="ARBA00004429"/>
    </source>
</evidence>
<dbReference type="GO" id="GO:0022857">
    <property type="term" value="F:transmembrane transporter activity"/>
    <property type="evidence" value="ECO:0007669"/>
    <property type="project" value="UniProtKB-ARBA"/>
</dbReference>
<dbReference type="RefSeq" id="WP_035554737.1">
    <property type="nucleotide sequence ID" value="NZ_AWFH01000061.1"/>
</dbReference>